<dbReference type="Gene3D" id="1.10.150.240">
    <property type="entry name" value="Putative phosphatase, domain 2"/>
    <property type="match status" value="1"/>
</dbReference>
<dbReference type="InterPro" id="IPR036412">
    <property type="entry name" value="HAD-like_sf"/>
</dbReference>
<dbReference type="NCBIfam" id="TIGR01549">
    <property type="entry name" value="HAD-SF-IA-v1"/>
    <property type="match status" value="1"/>
</dbReference>
<evidence type="ECO:0000313" key="1">
    <source>
        <dbReference type="EMBL" id="TDS12332.1"/>
    </source>
</evidence>
<dbReference type="Proteomes" id="UP000294752">
    <property type="component" value="Unassembled WGS sequence"/>
</dbReference>
<dbReference type="SFLD" id="SFLDG01135">
    <property type="entry name" value="C1.5.6:_HAD__Beta-PGM__Phospha"/>
    <property type="match status" value="1"/>
</dbReference>
<dbReference type="SFLD" id="SFLDG01129">
    <property type="entry name" value="C1.5:_HAD__Beta-PGM__Phosphata"/>
    <property type="match status" value="1"/>
</dbReference>
<name>A0A4R7CWU8_9SPHI</name>
<keyword evidence="1" id="KW-0378">Hydrolase</keyword>
<organism evidence="1 2">
    <name type="scientific">Sphingobacterium paludis</name>
    <dbReference type="NCBI Taxonomy" id="1476465"/>
    <lineage>
        <taxon>Bacteria</taxon>
        <taxon>Pseudomonadati</taxon>
        <taxon>Bacteroidota</taxon>
        <taxon>Sphingobacteriia</taxon>
        <taxon>Sphingobacteriales</taxon>
        <taxon>Sphingobacteriaceae</taxon>
        <taxon>Sphingobacterium</taxon>
    </lineage>
</organism>
<sequence length="229" mass="25247">MGRASQVIQMVVCDMAGTTINEDNLVYKTLRQAINQFGYDFTLPHVLTHGAGKEKRQAIESIIGTVEKNLEPQRITEIFQLFLDLLEEKYASAPITPQANAAAFFKALTSKGIRIVLNTGYNKKTAEKLMDRLGWKVGADIDALVTADDVPRNRPHPDMILHAMQRFGIQSGDRVVKVGDSAIDIQEGQNAGCRLNIGITTGAHTKEQLQSASPNYIVDNLMDILPLLD</sequence>
<dbReference type="InterPro" id="IPR006439">
    <property type="entry name" value="HAD-SF_hydro_IA"/>
</dbReference>
<proteinExistence type="predicted"/>
<reference evidence="1 2" key="1">
    <citation type="submission" date="2019-03" db="EMBL/GenBank/DDBJ databases">
        <title>Genomic Encyclopedia of Type Strains, Phase III (KMG-III): the genomes of soil and plant-associated and newly described type strains.</title>
        <authorList>
            <person name="Whitman W."/>
        </authorList>
    </citation>
    <scope>NUCLEOTIDE SEQUENCE [LARGE SCALE GENOMIC DNA]</scope>
    <source>
        <strain evidence="1 2">CGMCC 1.12801</strain>
    </source>
</reference>
<evidence type="ECO:0000313" key="2">
    <source>
        <dbReference type="Proteomes" id="UP000294752"/>
    </source>
</evidence>
<dbReference type="GO" id="GO:0008967">
    <property type="term" value="F:phosphoglycolate phosphatase activity"/>
    <property type="evidence" value="ECO:0007669"/>
    <property type="project" value="TreeGrafter"/>
</dbReference>
<dbReference type="RefSeq" id="WP_208292342.1">
    <property type="nucleotide sequence ID" value="NZ_SNZV01000006.1"/>
</dbReference>
<dbReference type="Pfam" id="PF00702">
    <property type="entry name" value="Hydrolase"/>
    <property type="match status" value="1"/>
</dbReference>
<protein>
    <submittedName>
        <fullName evidence="1">Phosphonatase-like hydrolase</fullName>
    </submittedName>
</protein>
<dbReference type="GO" id="GO:0006281">
    <property type="term" value="P:DNA repair"/>
    <property type="evidence" value="ECO:0007669"/>
    <property type="project" value="TreeGrafter"/>
</dbReference>
<gene>
    <name evidence="1" type="ORF">B0I21_106190</name>
</gene>
<dbReference type="PANTHER" id="PTHR43434:SF19">
    <property type="entry name" value="PHOSPHONOACETALDEHYDE HYDROLASE"/>
    <property type="match status" value="1"/>
</dbReference>
<dbReference type="GO" id="GO:0005829">
    <property type="term" value="C:cytosol"/>
    <property type="evidence" value="ECO:0007669"/>
    <property type="project" value="TreeGrafter"/>
</dbReference>
<dbReference type="AlphaFoldDB" id="A0A4R7CWU8"/>
<dbReference type="InterPro" id="IPR022468">
    <property type="entry name" value="PhnX-like"/>
</dbReference>
<keyword evidence="2" id="KW-1185">Reference proteome</keyword>
<accession>A0A4R7CWU8</accession>
<dbReference type="NCBIfam" id="TIGR03351">
    <property type="entry name" value="PhnX-like"/>
    <property type="match status" value="1"/>
</dbReference>
<dbReference type="InterPro" id="IPR023198">
    <property type="entry name" value="PGP-like_dom2"/>
</dbReference>
<dbReference type="Gene3D" id="3.40.50.1000">
    <property type="entry name" value="HAD superfamily/HAD-like"/>
    <property type="match status" value="1"/>
</dbReference>
<dbReference type="PANTHER" id="PTHR43434">
    <property type="entry name" value="PHOSPHOGLYCOLATE PHOSPHATASE"/>
    <property type="match status" value="1"/>
</dbReference>
<dbReference type="InterPro" id="IPR023214">
    <property type="entry name" value="HAD_sf"/>
</dbReference>
<dbReference type="SFLD" id="SFLDS00003">
    <property type="entry name" value="Haloacid_Dehalogenase"/>
    <property type="match status" value="1"/>
</dbReference>
<dbReference type="InterPro" id="IPR050155">
    <property type="entry name" value="HAD-like_hydrolase_sf"/>
</dbReference>
<dbReference type="SUPFAM" id="SSF56784">
    <property type="entry name" value="HAD-like"/>
    <property type="match status" value="1"/>
</dbReference>
<dbReference type="EMBL" id="SNZV01000006">
    <property type="protein sequence ID" value="TDS12332.1"/>
    <property type="molecule type" value="Genomic_DNA"/>
</dbReference>
<comment type="caution">
    <text evidence="1">The sequence shown here is derived from an EMBL/GenBank/DDBJ whole genome shotgun (WGS) entry which is preliminary data.</text>
</comment>